<protein>
    <submittedName>
        <fullName evidence="9">Branched-chain amino acid ABC transporter permease</fullName>
    </submittedName>
</protein>
<keyword evidence="5 8" id="KW-0812">Transmembrane</keyword>
<dbReference type="RefSeq" id="WP_230371248.1">
    <property type="nucleotide sequence ID" value="NZ_WLYX01000001.1"/>
</dbReference>
<dbReference type="PANTHER" id="PTHR34979:SF1">
    <property type="entry name" value="INNER MEMBRANE PROTEIN YGAZ"/>
    <property type="match status" value="1"/>
</dbReference>
<evidence type="ECO:0000256" key="3">
    <source>
        <dbReference type="ARBA" id="ARBA00022448"/>
    </source>
</evidence>
<comment type="subcellular location">
    <subcellularLocation>
        <location evidence="1">Cell membrane</location>
        <topology evidence="1">Multi-pass membrane protein</topology>
    </subcellularLocation>
</comment>
<evidence type="ECO:0000256" key="7">
    <source>
        <dbReference type="ARBA" id="ARBA00023136"/>
    </source>
</evidence>
<evidence type="ECO:0000256" key="5">
    <source>
        <dbReference type="ARBA" id="ARBA00022692"/>
    </source>
</evidence>
<proteinExistence type="inferred from homology"/>
<evidence type="ECO:0000256" key="8">
    <source>
        <dbReference type="SAM" id="Phobius"/>
    </source>
</evidence>
<gene>
    <name evidence="9" type="ORF">GKE73_16675</name>
</gene>
<reference evidence="9 10" key="1">
    <citation type="submission" date="2019-11" db="EMBL/GenBank/DDBJ databases">
        <title>Draft genome sequence of Paludibacterium sp. dN18-1.</title>
        <authorList>
            <person name="Im W.-T."/>
        </authorList>
    </citation>
    <scope>NUCLEOTIDE SEQUENCE [LARGE SCALE GENOMIC DNA]</scope>
    <source>
        <strain evidence="10">dN 18-1</strain>
    </source>
</reference>
<evidence type="ECO:0000313" key="9">
    <source>
        <dbReference type="EMBL" id="MTD34059.1"/>
    </source>
</evidence>
<feature type="transmembrane region" description="Helical" evidence="8">
    <location>
        <begin position="29"/>
        <end position="52"/>
    </location>
</feature>
<evidence type="ECO:0000256" key="6">
    <source>
        <dbReference type="ARBA" id="ARBA00022989"/>
    </source>
</evidence>
<sequence>MAHTDLPSKSLDIPQFSVLSLTAPVAMGYIPLGTVFGFLFVQAGAAWWLAMLSSLFVFAGAAQYMMIPMVAAGLPAGSIALATLIVNLRHVFYGLSLLELFPPKGWLRWYMVFALTDETYSVLTTIPKTTSHKKMALVACLNHGWWVLGTVIGAIIGAQARITLAGLDFVLASLFAVLTVEQWRTKNSPAPLWVALIAYAVAYPIAAKHALVIAIALSIVAGVLWRPTASAKKGASND</sequence>
<accession>A0A844GEH7</accession>
<keyword evidence="10" id="KW-1185">Reference proteome</keyword>
<evidence type="ECO:0000256" key="1">
    <source>
        <dbReference type="ARBA" id="ARBA00004651"/>
    </source>
</evidence>
<dbReference type="InterPro" id="IPR011606">
    <property type="entry name" value="Brnchd-chn_aa_trnsp_permease"/>
</dbReference>
<keyword evidence="6 8" id="KW-1133">Transmembrane helix</keyword>
<feature type="transmembrane region" description="Helical" evidence="8">
    <location>
        <begin position="192"/>
        <end position="225"/>
    </location>
</feature>
<evidence type="ECO:0000313" key="10">
    <source>
        <dbReference type="Proteomes" id="UP000446658"/>
    </source>
</evidence>
<dbReference type="PANTHER" id="PTHR34979">
    <property type="entry name" value="INNER MEMBRANE PROTEIN YGAZ"/>
    <property type="match status" value="1"/>
</dbReference>
<dbReference type="EMBL" id="WLYX01000001">
    <property type="protein sequence ID" value="MTD34059.1"/>
    <property type="molecule type" value="Genomic_DNA"/>
</dbReference>
<dbReference type="AlphaFoldDB" id="A0A844GEH7"/>
<dbReference type="Proteomes" id="UP000446658">
    <property type="component" value="Unassembled WGS sequence"/>
</dbReference>
<organism evidence="9 10">
    <name type="scientific">Paludibacterium denitrificans</name>
    <dbReference type="NCBI Taxonomy" id="2675226"/>
    <lineage>
        <taxon>Bacteria</taxon>
        <taxon>Pseudomonadati</taxon>
        <taxon>Pseudomonadota</taxon>
        <taxon>Betaproteobacteria</taxon>
        <taxon>Neisseriales</taxon>
        <taxon>Chromobacteriaceae</taxon>
        <taxon>Paludibacterium</taxon>
    </lineage>
</organism>
<comment type="similarity">
    <text evidence="2">Belongs to the AzlC family.</text>
</comment>
<dbReference type="GO" id="GO:0005886">
    <property type="term" value="C:plasma membrane"/>
    <property type="evidence" value="ECO:0007669"/>
    <property type="project" value="UniProtKB-SubCell"/>
</dbReference>
<comment type="caution">
    <text evidence="9">The sequence shown here is derived from an EMBL/GenBank/DDBJ whole genome shotgun (WGS) entry which is preliminary data.</text>
</comment>
<keyword evidence="3" id="KW-0813">Transport</keyword>
<evidence type="ECO:0000256" key="2">
    <source>
        <dbReference type="ARBA" id="ARBA00010735"/>
    </source>
</evidence>
<dbReference type="Pfam" id="PF03591">
    <property type="entry name" value="AzlC"/>
    <property type="match status" value="1"/>
</dbReference>
<dbReference type="GO" id="GO:1903785">
    <property type="term" value="P:L-valine transmembrane transport"/>
    <property type="evidence" value="ECO:0007669"/>
    <property type="project" value="TreeGrafter"/>
</dbReference>
<feature type="transmembrane region" description="Helical" evidence="8">
    <location>
        <begin position="135"/>
        <end position="156"/>
    </location>
</feature>
<keyword evidence="4" id="KW-1003">Cell membrane</keyword>
<keyword evidence="7 8" id="KW-0472">Membrane</keyword>
<feature type="transmembrane region" description="Helical" evidence="8">
    <location>
        <begin position="162"/>
        <end position="180"/>
    </location>
</feature>
<evidence type="ECO:0000256" key="4">
    <source>
        <dbReference type="ARBA" id="ARBA00022475"/>
    </source>
</evidence>
<name>A0A844GEH7_9NEIS</name>